<organism evidence="2 3">
    <name type="scientific">Pontibacillus salipaludis</name>
    <dbReference type="NCBI Taxonomy" id="1697394"/>
    <lineage>
        <taxon>Bacteria</taxon>
        <taxon>Bacillati</taxon>
        <taxon>Bacillota</taxon>
        <taxon>Bacilli</taxon>
        <taxon>Bacillales</taxon>
        <taxon>Bacillaceae</taxon>
        <taxon>Pontibacillus</taxon>
    </lineage>
</organism>
<sequence>MTKRELQDQINVVKSDYIRIQGDLEKMESVGGNTEKLERQLIQLEDELAELNNQFEAKV</sequence>
<keyword evidence="1" id="KW-0175">Coiled coil</keyword>
<protein>
    <submittedName>
        <fullName evidence="2">Uncharacterized protein</fullName>
    </submittedName>
</protein>
<comment type="caution">
    <text evidence="2">The sequence shown here is derived from an EMBL/GenBank/DDBJ whole genome shotgun (WGS) entry which is preliminary data.</text>
</comment>
<evidence type="ECO:0000256" key="1">
    <source>
        <dbReference type="SAM" id="Coils"/>
    </source>
</evidence>
<accession>A0ABQ1Q2A5</accession>
<dbReference type="RefSeq" id="WP_188652746.1">
    <property type="nucleotide sequence ID" value="NZ_BMIN01000006.1"/>
</dbReference>
<dbReference type="EMBL" id="BMIN01000006">
    <property type="protein sequence ID" value="GGD09984.1"/>
    <property type="molecule type" value="Genomic_DNA"/>
</dbReference>
<dbReference type="InterPro" id="IPR048062">
    <property type="entry name" value="SE1832-like"/>
</dbReference>
<keyword evidence="3" id="KW-1185">Reference proteome</keyword>
<name>A0ABQ1Q2A5_9BACI</name>
<evidence type="ECO:0000313" key="2">
    <source>
        <dbReference type="EMBL" id="GGD09984.1"/>
    </source>
</evidence>
<evidence type="ECO:0000313" key="3">
    <source>
        <dbReference type="Proteomes" id="UP000642571"/>
    </source>
</evidence>
<gene>
    <name evidence="2" type="ORF">GCM10011389_16880</name>
</gene>
<proteinExistence type="predicted"/>
<dbReference type="NCBIfam" id="NF040877">
    <property type="entry name" value="SE1832_fam"/>
    <property type="match status" value="1"/>
</dbReference>
<reference evidence="3" key="1">
    <citation type="journal article" date="2019" name="Int. J. Syst. Evol. Microbiol.">
        <title>The Global Catalogue of Microorganisms (GCM) 10K type strain sequencing project: providing services to taxonomists for standard genome sequencing and annotation.</title>
        <authorList>
            <consortium name="The Broad Institute Genomics Platform"/>
            <consortium name="The Broad Institute Genome Sequencing Center for Infectious Disease"/>
            <person name="Wu L."/>
            <person name="Ma J."/>
        </authorList>
    </citation>
    <scope>NUCLEOTIDE SEQUENCE [LARGE SCALE GENOMIC DNA]</scope>
    <source>
        <strain evidence="3">CGMCC 1.15353</strain>
    </source>
</reference>
<dbReference type="Proteomes" id="UP000642571">
    <property type="component" value="Unassembled WGS sequence"/>
</dbReference>
<feature type="coiled-coil region" evidence="1">
    <location>
        <begin position="27"/>
        <end position="54"/>
    </location>
</feature>